<dbReference type="PANTHER" id="PTHR15415:SF7">
    <property type="entry name" value="MICOS COMPLEX SUBUNIT MIC60"/>
    <property type="match status" value="1"/>
</dbReference>
<evidence type="ECO:0000256" key="6">
    <source>
        <dbReference type="ARBA" id="ARBA00023136"/>
    </source>
</evidence>
<comment type="function">
    <text evidence="7">Component of the MICOS complex, a large protein complex of the mitochondrial inner membrane that plays crucial roles in the maintenance of crista junctions, inner membrane architecture, and formation of contact sites to the outer membrane.</text>
</comment>
<organism evidence="10 11">
    <name type="scientific">Chilo suppressalis</name>
    <name type="common">Asiatic rice borer moth</name>
    <dbReference type="NCBI Taxonomy" id="168631"/>
    <lineage>
        <taxon>Eukaryota</taxon>
        <taxon>Metazoa</taxon>
        <taxon>Ecdysozoa</taxon>
        <taxon>Arthropoda</taxon>
        <taxon>Hexapoda</taxon>
        <taxon>Insecta</taxon>
        <taxon>Pterygota</taxon>
        <taxon>Neoptera</taxon>
        <taxon>Endopterygota</taxon>
        <taxon>Lepidoptera</taxon>
        <taxon>Glossata</taxon>
        <taxon>Ditrysia</taxon>
        <taxon>Pyraloidea</taxon>
        <taxon>Crambidae</taxon>
        <taxon>Crambinae</taxon>
        <taxon>Chilo</taxon>
    </lineage>
</organism>
<evidence type="ECO:0000256" key="8">
    <source>
        <dbReference type="SAM" id="Coils"/>
    </source>
</evidence>
<dbReference type="InterPro" id="IPR019133">
    <property type="entry name" value="MIC60"/>
</dbReference>
<reference evidence="10" key="1">
    <citation type="submission" date="2021-12" db="EMBL/GenBank/DDBJ databases">
        <authorList>
            <person name="King R."/>
        </authorList>
    </citation>
    <scope>NUCLEOTIDE SEQUENCE</scope>
</reference>
<dbReference type="Proteomes" id="UP001153292">
    <property type="component" value="Chromosome 2"/>
</dbReference>
<keyword evidence="11" id="KW-1185">Reference proteome</keyword>
<keyword evidence="3 7" id="KW-0999">Mitochondrion inner membrane</keyword>
<dbReference type="PANTHER" id="PTHR15415">
    <property type="entry name" value="MITOFILIN"/>
    <property type="match status" value="1"/>
</dbReference>
<feature type="coiled-coil region" evidence="8">
    <location>
        <begin position="354"/>
        <end position="381"/>
    </location>
</feature>
<keyword evidence="8" id="KW-0175">Coiled coil</keyword>
<evidence type="ECO:0000256" key="4">
    <source>
        <dbReference type="ARBA" id="ARBA00022989"/>
    </source>
</evidence>
<sequence length="686" mass="78472">MYRITPHIINSWKYRPVVQIKTVSKYVPNQNYKKVAERETCPPPPTPPPPPPKDDRLLWGALTVIVLAGSFAYYAKQQPEVRDWLTLHAPWFDDFIAVVFQETFTYGEYAERCLDNVKAYLDNYSRDSSAKKNFVDGKVTEVNQVHDASQPLAEEVSKCDVDEKKPKCEVQPPPVLTKDICEIDKCLRELGDEIINNYLTAKEACAYYNRLVEEKMLDFELKDLKELRHALEERQNLIQTSTCNISEAKPKMDDLARYMECGVEAPKQAIAETKGLVNDYRDKIEAARIQYVWEYDKSVELDAQVAKVEEFVNKYVDENETLFTGLHYDSKKPTLNGDTDLLLYQTLRYATKLREELAEAVSNYKDRVNRAMETLPQSEKELKERKLLLGTEIKQRRLELDKEYKKRFEDQKANNEKTLKEALKKQQQRHEEILEQKLEQKEKETEVKLNKMVIEKVAAEKKAFADLLAEMAAKVKAVEDKLNARLKAERETRRSQELWAAGESLLAATKKGDPLVKVDKELKAIQKASGDGDKLVETVLKAIPESVRTEGVVPESVLRERYHRMEKAALAVAMVEADGAPLPIYFLSWLQSMMLFVKLSCIPQKEIDKPLQEPFKDLDTFDLLQRARYYMDRGNIAAAVRYVASLSGASGAAATSWHEAARAHLEIRQAAEAVLAHAAALGLQYI</sequence>
<proteinExistence type="inferred from homology"/>
<keyword evidence="4" id="KW-1133">Transmembrane helix</keyword>
<feature type="region of interest" description="Disordered" evidence="9">
    <location>
        <begin position="34"/>
        <end position="53"/>
    </location>
</feature>
<dbReference type="EMBL" id="OU963895">
    <property type="protein sequence ID" value="CAH0684049.1"/>
    <property type="molecule type" value="Genomic_DNA"/>
</dbReference>
<evidence type="ECO:0000313" key="11">
    <source>
        <dbReference type="Proteomes" id="UP001153292"/>
    </source>
</evidence>
<keyword evidence="5 7" id="KW-0496">Mitochondrion</keyword>
<evidence type="ECO:0000256" key="1">
    <source>
        <dbReference type="ARBA" id="ARBA00010877"/>
    </source>
</evidence>
<name>A0ABN8EB76_CHISP</name>
<gene>
    <name evidence="10" type="ORF">CHILSU_LOCUS4832</name>
</gene>
<feature type="compositionally biased region" description="Pro residues" evidence="9">
    <location>
        <begin position="41"/>
        <end position="51"/>
    </location>
</feature>
<feature type="coiled-coil region" evidence="8">
    <location>
        <begin position="405"/>
        <end position="451"/>
    </location>
</feature>
<evidence type="ECO:0000256" key="3">
    <source>
        <dbReference type="ARBA" id="ARBA00022792"/>
    </source>
</evidence>
<dbReference type="Pfam" id="PF09731">
    <property type="entry name" value="Mitofilin"/>
    <property type="match status" value="1"/>
</dbReference>
<comment type="similarity">
    <text evidence="1 7">Belongs to the MICOS complex subunit Mic60 family.</text>
</comment>
<evidence type="ECO:0000256" key="2">
    <source>
        <dbReference type="ARBA" id="ARBA00022692"/>
    </source>
</evidence>
<comment type="subcellular location">
    <subcellularLocation>
        <location evidence="7">Mitochondrion inner membrane</location>
        <topology evidence="7">Single-pass membrane protein</topology>
    </subcellularLocation>
</comment>
<comment type="subunit">
    <text evidence="7">Component of the mitochondrial contact site and cristae organizing system (MICOS) complex.</text>
</comment>
<evidence type="ECO:0000256" key="5">
    <source>
        <dbReference type="ARBA" id="ARBA00023128"/>
    </source>
</evidence>
<evidence type="ECO:0000256" key="7">
    <source>
        <dbReference type="RuleBase" id="RU363000"/>
    </source>
</evidence>
<protein>
    <recommendedName>
        <fullName evidence="7">MICOS complex subunit MIC60</fullName>
    </recommendedName>
    <alternativeName>
        <fullName evidence="7">Mitofilin</fullName>
    </alternativeName>
</protein>
<evidence type="ECO:0000313" key="10">
    <source>
        <dbReference type="EMBL" id="CAH0684049.1"/>
    </source>
</evidence>
<evidence type="ECO:0000256" key="9">
    <source>
        <dbReference type="SAM" id="MobiDB-lite"/>
    </source>
</evidence>
<keyword evidence="6" id="KW-0472">Membrane</keyword>
<keyword evidence="2 7" id="KW-0812">Transmembrane</keyword>
<accession>A0ABN8EB76</accession>